<name>A0AAE4CZ03_9ACTN</name>
<accession>A0AAE4CZ03</accession>
<dbReference type="RefSeq" id="WP_310422101.1">
    <property type="nucleotide sequence ID" value="NZ_JAVDYC010000001.1"/>
</dbReference>
<dbReference type="GO" id="GO:0032259">
    <property type="term" value="P:methylation"/>
    <property type="evidence" value="ECO:0007669"/>
    <property type="project" value="UniProtKB-KW"/>
</dbReference>
<evidence type="ECO:0000256" key="1">
    <source>
        <dbReference type="ARBA" id="ARBA00008361"/>
    </source>
</evidence>
<keyword evidence="2 5" id="KW-0489">Methyltransferase</keyword>
<dbReference type="SUPFAM" id="SSF53335">
    <property type="entry name" value="S-adenosyl-L-methionine-dependent methyltransferases"/>
    <property type="match status" value="1"/>
</dbReference>
<comment type="similarity">
    <text evidence="1">Belongs to the methyltransferase superfamily.</text>
</comment>
<dbReference type="EMBL" id="JAVDYC010000001">
    <property type="protein sequence ID" value="MDR7326429.1"/>
    <property type="molecule type" value="Genomic_DNA"/>
</dbReference>
<sequence>MPTNPRTHEQRQVAESFGVDAERYDRTRPGYPAEMVRAIVEATPGQRIDVLDVGCGTGISARPFRRAGCRVHGVEPDPRMAALARRGGIEVDESTFEAWEPHGRTVDLVIAGQTWHWVDPVAGARRAAEVLRPGGRLAVFWNAMQPEPAVAETFAQINAEVLPELPRLPPDAAAAYSAMGATAADGIRAAGAFTEPAEWRFGSERRYTREEWLDMVPTQGFYTRLPPGRLRPLLDRMGAAIDGAFTVRVTTLVVTASRRA</sequence>
<dbReference type="InterPro" id="IPR051052">
    <property type="entry name" value="Diverse_substrate_MTase"/>
</dbReference>
<feature type="domain" description="Methyltransferase type 11" evidence="4">
    <location>
        <begin position="51"/>
        <end position="138"/>
    </location>
</feature>
<evidence type="ECO:0000259" key="4">
    <source>
        <dbReference type="Pfam" id="PF08241"/>
    </source>
</evidence>
<dbReference type="AlphaFoldDB" id="A0AAE4CZ03"/>
<dbReference type="CDD" id="cd02440">
    <property type="entry name" value="AdoMet_MTases"/>
    <property type="match status" value="1"/>
</dbReference>
<dbReference type="Gene3D" id="3.40.50.150">
    <property type="entry name" value="Vaccinia Virus protein VP39"/>
    <property type="match status" value="1"/>
</dbReference>
<gene>
    <name evidence="5" type="ORF">J2S44_006679</name>
</gene>
<dbReference type="InterPro" id="IPR029063">
    <property type="entry name" value="SAM-dependent_MTases_sf"/>
</dbReference>
<dbReference type="PANTHER" id="PTHR44942:SF4">
    <property type="entry name" value="METHYLTRANSFERASE TYPE 11 DOMAIN-CONTAINING PROTEIN"/>
    <property type="match status" value="1"/>
</dbReference>
<proteinExistence type="inferred from homology"/>
<dbReference type="Pfam" id="PF08241">
    <property type="entry name" value="Methyltransf_11"/>
    <property type="match status" value="1"/>
</dbReference>
<keyword evidence="6" id="KW-1185">Reference proteome</keyword>
<dbReference type="InterPro" id="IPR013216">
    <property type="entry name" value="Methyltransf_11"/>
</dbReference>
<protein>
    <submittedName>
        <fullName evidence="5">SAM-dependent methyltransferase</fullName>
    </submittedName>
</protein>
<comment type="caution">
    <text evidence="5">The sequence shown here is derived from an EMBL/GenBank/DDBJ whole genome shotgun (WGS) entry which is preliminary data.</text>
</comment>
<keyword evidence="3" id="KW-0808">Transferase</keyword>
<dbReference type="PANTHER" id="PTHR44942">
    <property type="entry name" value="METHYLTRANSF_11 DOMAIN-CONTAINING PROTEIN"/>
    <property type="match status" value="1"/>
</dbReference>
<dbReference type="GO" id="GO:0008757">
    <property type="term" value="F:S-adenosylmethionine-dependent methyltransferase activity"/>
    <property type="evidence" value="ECO:0007669"/>
    <property type="project" value="InterPro"/>
</dbReference>
<dbReference type="Proteomes" id="UP001183629">
    <property type="component" value="Unassembled WGS sequence"/>
</dbReference>
<evidence type="ECO:0000256" key="2">
    <source>
        <dbReference type="ARBA" id="ARBA00022603"/>
    </source>
</evidence>
<evidence type="ECO:0000313" key="6">
    <source>
        <dbReference type="Proteomes" id="UP001183629"/>
    </source>
</evidence>
<evidence type="ECO:0000313" key="5">
    <source>
        <dbReference type="EMBL" id="MDR7326429.1"/>
    </source>
</evidence>
<organism evidence="5 6">
    <name type="scientific">Catenuloplanes niger</name>
    <dbReference type="NCBI Taxonomy" id="587534"/>
    <lineage>
        <taxon>Bacteria</taxon>
        <taxon>Bacillati</taxon>
        <taxon>Actinomycetota</taxon>
        <taxon>Actinomycetes</taxon>
        <taxon>Micromonosporales</taxon>
        <taxon>Micromonosporaceae</taxon>
        <taxon>Catenuloplanes</taxon>
    </lineage>
</organism>
<evidence type="ECO:0000256" key="3">
    <source>
        <dbReference type="ARBA" id="ARBA00022679"/>
    </source>
</evidence>
<reference evidence="5 6" key="1">
    <citation type="submission" date="2023-07" db="EMBL/GenBank/DDBJ databases">
        <title>Sequencing the genomes of 1000 actinobacteria strains.</title>
        <authorList>
            <person name="Klenk H.-P."/>
        </authorList>
    </citation>
    <scope>NUCLEOTIDE SEQUENCE [LARGE SCALE GENOMIC DNA]</scope>
    <source>
        <strain evidence="5 6">DSM 44711</strain>
    </source>
</reference>